<organism evidence="1 2">
    <name type="scientific">Klebsiella michiganensis</name>
    <dbReference type="NCBI Taxonomy" id="1134687"/>
    <lineage>
        <taxon>Bacteria</taxon>
        <taxon>Pseudomonadati</taxon>
        <taxon>Pseudomonadota</taxon>
        <taxon>Gammaproteobacteria</taxon>
        <taxon>Enterobacterales</taxon>
        <taxon>Enterobacteriaceae</taxon>
        <taxon>Klebsiella/Raoultella group</taxon>
        <taxon>Klebsiella</taxon>
    </lineage>
</organism>
<evidence type="ECO:0000313" key="2">
    <source>
        <dbReference type="Proteomes" id="UP000234505"/>
    </source>
</evidence>
<reference evidence="1 2" key="2">
    <citation type="submission" date="2018-01" db="EMBL/GenBank/DDBJ databases">
        <title>Genomic study of Klebsiella pneumoniae.</title>
        <authorList>
            <person name="Yang Y."/>
            <person name="Bicalho R."/>
        </authorList>
    </citation>
    <scope>NUCLEOTIDE SEQUENCE [LARGE SCALE GENOMIC DNA]</scope>
    <source>
        <strain evidence="1 2">A11</strain>
    </source>
</reference>
<dbReference type="Proteomes" id="UP000234505">
    <property type="component" value="Unassembled WGS sequence"/>
</dbReference>
<sequence>NIQHTVLYTASNAARFKNIW</sequence>
<evidence type="ECO:0000313" key="1">
    <source>
        <dbReference type="EMBL" id="PLL09237.1"/>
    </source>
</evidence>
<feature type="non-terminal residue" evidence="1">
    <location>
        <position position="1"/>
    </location>
</feature>
<name>A0A2J4P498_9ENTR</name>
<protein>
    <submittedName>
        <fullName evidence="1">DNA recombinase</fullName>
    </submittedName>
</protein>
<proteinExistence type="predicted"/>
<gene>
    <name evidence="1" type="ORF">CWN50_38135</name>
</gene>
<reference evidence="1 2" key="1">
    <citation type="submission" date="2017-11" db="EMBL/GenBank/DDBJ databases">
        <authorList>
            <person name="Han C.G."/>
        </authorList>
    </citation>
    <scope>NUCLEOTIDE SEQUENCE [LARGE SCALE GENOMIC DNA]</scope>
    <source>
        <strain evidence="1 2">A11</strain>
    </source>
</reference>
<dbReference type="EMBL" id="PIDS01002596">
    <property type="protein sequence ID" value="PLL09237.1"/>
    <property type="molecule type" value="Genomic_DNA"/>
</dbReference>
<comment type="caution">
    <text evidence="1">The sequence shown here is derived from an EMBL/GenBank/DDBJ whole genome shotgun (WGS) entry which is preliminary data.</text>
</comment>
<dbReference type="AlphaFoldDB" id="A0A2J4P498"/>
<accession>A0A2J4P498</accession>